<evidence type="ECO:0000313" key="9">
    <source>
        <dbReference type="Proteomes" id="UP000681075"/>
    </source>
</evidence>
<accession>A0A8S8X9V8</accession>
<dbReference type="GO" id="GO:0010043">
    <property type="term" value="P:response to zinc ion"/>
    <property type="evidence" value="ECO:0007669"/>
    <property type="project" value="TreeGrafter"/>
</dbReference>
<feature type="transmembrane region" description="Helical" evidence="7">
    <location>
        <begin position="166"/>
        <end position="193"/>
    </location>
</feature>
<evidence type="ECO:0000256" key="2">
    <source>
        <dbReference type="ARBA" id="ARBA00008034"/>
    </source>
</evidence>
<feature type="transmembrane region" description="Helical" evidence="7">
    <location>
        <begin position="382"/>
        <end position="403"/>
    </location>
</feature>
<feature type="transmembrane region" description="Helical" evidence="7">
    <location>
        <begin position="205"/>
        <end position="230"/>
    </location>
</feature>
<dbReference type="Pfam" id="PF00950">
    <property type="entry name" value="ABC-3"/>
    <property type="match status" value="1"/>
</dbReference>
<dbReference type="GO" id="GO:0055085">
    <property type="term" value="P:transmembrane transport"/>
    <property type="evidence" value="ECO:0007669"/>
    <property type="project" value="InterPro"/>
</dbReference>
<sequence>MIALALPVLLALALLVPIHAALGLHVLRRRVVFADLALAQLAALGATAAVAAGHAPGALATQVWAFLAAATGAVLLTVAPRLGAAVGREAMVGIAYVVATAATVLVVDGAPQGAEHVKRVLVGDLLSVSLDSLPRTALLYGAIGAALAVFHRKLRAADRSLALELGFYLCFAAVVTSSVAMAGVLVVFSLLIMPAVAGLLLSRRFPVAFAIALGAGAIASIAGVAAAFVIDRPLGATLVLALAASVVLAIVLRILRGVAPLRLVALAGYGLSAAVAGASCWWMTAPAADQPLAPLVARWSESFLTPAERFAQDDARATAQKWMDELAKLDARERAARTDGTPLDDDMLRRIASFQRSYAEMARGERFVAETLTATARERARWPIGLAGLGAASLLAGAIAFLARRPFAVPGKLQPAT</sequence>
<feature type="transmembrane region" description="Helical" evidence="7">
    <location>
        <begin position="63"/>
        <end position="84"/>
    </location>
</feature>
<gene>
    <name evidence="8" type="ORF">TMPK1_10990</name>
</gene>
<dbReference type="RefSeq" id="WP_420241922.1">
    <property type="nucleotide sequence ID" value="NZ_BOPV01000001.1"/>
</dbReference>
<evidence type="ECO:0008006" key="10">
    <source>
        <dbReference type="Google" id="ProtNLM"/>
    </source>
</evidence>
<dbReference type="AlphaFoldDB" id="A0A8S8X9V8"/>
<feature type="transmembrane region" description="Helical" evidence="7">
    <location>
        <begin position="90"/>
        <end position="110"/>
    </location>
</feature>
<keyword evidence="6" id="KW-0813">Transport</keyword>
<dbReference type="PANTHER" id="PTHR30477">
    <property type="entry name" value="ABC-TRANSPORTER METAL-BINDING PROTEIN"/>
    <property type="match status" value="1"/>
</dbReference>
<reference evidence="8" key="1">
    <citation type="submission" date="2021-02" db="EMBL/GenBank/DDBJ databases">
        <title>Genome sequence of Rhodospirillales sp. strain TMPK1 isolated from soil.</title>
        <authorList>
            <person name="Nakai R."/>
            <person name="Kusada H."/>
            <person name="Tamaki H."/>
        </authorList>
    </citation>
    <scope>NUCLEOTIDE SEQUENCE</scope>
    <source>
        <strain evidence="8">TMPK1</strain>
    </source>
</reference>
<dbReference type="GO" id="GO:0043190">
    <property type="term" value="C:ATP-binding cassette (ABC) transporter complex"/>
    <property type="evidence" value="ECO:0007669"/>
    <property type="project" value="InterPro"/>
</dbReference>
<keyword evidence="9" id="KW-1185">Reference proteome</keyword>
<protein>
    <recommendedName>
        <fullName evidence="10">Metal ABC transporter permease</fullName>
    </recommendedName>
</protein>
<feature type="transmembrane region" description="Helical" evidence="7">
    <location>
        <begin position="263"/>
        <end position="284"/>
    </location>
</feature>
<keyword evidence="3 6" id="KW-0812">Transmembrane</keyword>
<comment type="caution">
    <text evidence="8">The sequence shown here is derived from an EMBL/GenBank/DDBJ whole genome shotgun (WGS) entry which is preliminary data.</text>
</comment>
<dbReference type="PANTHER" id="PTHR30477:SF19">
    <property type="entry name" value="METAL ABC TRANSPORTER PERMEASE"/>
    <property type="match status" value="1"/>
</dbReference>
<evidence type="ECO:0000313" key="8">
    <source>
        <dbReference type="EMBL" id="GIL38862.1"/>
    </source>
</evidence>
<keyword evidence="5 7" id="KW-0472">Membrane</keyword>
<evidence type="ECO:0000256" key="1">
    <source>
        <dbReference type="ARBA" id="ARBA00004141"/>
    </source>
</evidence>
<evidence type="ECO:0000256" key="5">
    <source>
        <dbReference type="ARBA" id="ARBA00023136"/>
    </source>
</evidence>
<organism evidence="8 9">
    <name type="scientific">Roseiterribacter gracilis</name>
    <dbReference type="NCBI Taxonomy" id="2812848"/>
    <lineage>
        <taxon>Bacteria</taxon>
        <taxon>Pseudomonadati</taxon>
        <taxon>Pseudomonadota</taxon>
        <taxon>Alphaproteobacteria</taxon>
        <taxon>Rhodospirillales</taxon>
        <taxon>Roseiterribacteraceae</taxon>
        <taxon>Roseiterribacter</taxon>
    </lineage>
</organism>
<dbReference type="InterPro" id="IPR001626">
    <property type="entry name" value="ABC_TroCD"/>
</dbReference>
<name>A0A8S8X9V8_9PROT</name>
<feature type="transmembrane region" description="Helical" evidence="7">
    <location>
        <begin position="236"/>
        <end position="256"/>
    </location>
</feature>
<comment type="subcellular location">
    <subcellularLocation>
        <location evidence="6">Cell membrane</location>
        <topology evidence="6">Multi-pass membrane protein</topology>
    </subcellularLocation>
    <subcellularLocation>
        <location evidence="1">Membrane</location>
        <topology evidence="1">Multi-pass membrane protein</topology>
    </subcellularLocation>
</comment>
<dbReference type="InterPro" id="IPR037294">
    <property type="entry name" value="ABC_BtuC-like"/>
</dbReference>
<dbReference type="Proteomes" id="UP000681075">
    <property type="component" value="Unassembled WGS sequence"/>
</dbReference>
<evidence type="ECO:0000256" key="3">
    <source>
        <dbReference type="ARBA" id="ARBA00022692"/>
    </source>
</evidence>
<evidence type="ECO:0000256" key="7">
    <source>
        <dbReference type="SAM" id="Phobius"/>
    </source>
</evidence>
<comment type="similarity">
    <text evidence="2 6">Belongs to the ABC-3 integral membrane protein family.</text>
</comment>
<proteinExistence type="inferred from homology"/>
<evidence type="ECO:0000256" key="6">
    <source>
        <dbReference type="RuleBase" id="RU003943"/>
    </source>
</evidence>
<feature type="transmembrane region" description="Helical" evidence="7">
    <location>
        <begin position="30"/>
        <end position="51"/>
    </location>
</feature>
<keyword evidence="4 7" id="KW-1133">Transmembrane helix</keyword>
<evidence type="ECO:0000256" key="4">
    <source>
        <dbReference type="ARBA" id="ARBA00022989"/>
    </source>
</evidence>
<dbReference type="EMBL" id="BOPV01000001">
    <property type="protein sequence ID" value="GIL38862.1"/>
    <property type="molecule type" value="Genomic_DNA"/>
</dbReference>
<dbReference type="SUPFAM" id="SSF81345">
    <property type="entry name" value="ABC transporter involved in vitamin B12 uptake, BtuC"/>
    <property type="match status" value="1"/>
</dbReference>